<dbReference type="Gene3D" id="3.20.20.120">
    <property type="entry name" value="Enolase-like C-terminal domain"/>
    <property type="match status" value="1"/>
</dbReference>
<name>A0A7D5GA58_9EURY</name>
<evidence type="ECO:0008006" key="3">
    <source>
        <dbReference type="Google" id="ProtNLM"/>
    </source>
</evidence>
<organism evidence="1 2">
    <name type="scientific">Halorarum halophilum</name>
    <dbReference type="NCBI Taxonomy" id="2743090"/>
    <lineage>
        <taxon>Archaea</taxon>
        <taxon>Methanobacteriati</taxon>
        <taxon>Methanobacteriota</taxon>
        <taxon>Stenosarchaea group</taxon>
        <taxon>Halobacteria</taxon>
        <taxon>Halobacteriales</taxon>
        <taxon>Haloferacaceae</taxon>
        <taxon>Halorarum</taxon>
    </lineage>
</organism>
<proteinExistence type="predicted"/>
<reference evidence="1 2" key="1">
    <citation type="submission" date="2020-07" db="EMBL/GenBank/DDBJ databases">
        <title>Gai3-2, isolated from salt lake.</title>
        <authorList>
            <person name="Cui H."/>
            <person name="Shi X."/>
        </authorList>
    </citation>
    <scope>NUCLEOTIDE SEQUENCE [LARGE SCALE GENOMIC DNA]</scope>
    <source>
        <strain evidence="1 2">Gai3-2</strain>
    </source>
</reference>
<keyword evidence="2" id="KW-1185">Reference proteome</keyword>
<dbReference type="SUPFAM" id="SSF51604">
    <property type="entry name" value="Enolase C-terminal domain-like"/>
    <property type="match status" value="1"/>
</dbReference>
<dbReference type="KEGG" id="halg:HUG10_00915"/>
<accession>A0A7D5GA58</accession>
<dbReference type="RefSeq" id="WP_179167760.1">
    <property type="nucleotide sequence ID" value="NZ_CP058529.1"/>
</dbReference>
<dbReference type="InterPro" id="IPR036849">
    <property type="entry name" value="Enolase-like_C_sf"/>
</dbReference>
<dbReference type="AlphaFoldDB" id="A0A7D5GA58"/>
<protein>
    <recommendedName>
        <fullName evidence="3">L-alanine-DL-glutamate epimerase</fullName>
    </recommendedName>
</protein>
<gene>
    <name evidence="1" type="ORF">HUG10_00915</name>
</gene>
<evidence type="ECO:0000313" key="1">
    <source>
        <dbReference type="EMBL" id="QLG26185.1"/>
    </source>
</evidence>
<sequence>MALYDAVADLPVTVESVALRRRARDTSSGFERVTTTFRLRGGGELGRGEDVTYDAPDHDALYDDPEAATDGAAAADGDAAADFSELLGEWTFAEFSDHLDDADLFPRGDPERMTARPYRRWAVESAALDLALRRADTDLGTVLGRDRDPVRFVASTRLGDPPSLDRVNTISERVPGVEFKLDPTSDWSDAVFEGLPVERVRILDLKGLYEGTDVDQEPDPAFYERVVSAFPEAVLEDPNLTDETRRIFEGEEDRVSWDYPITGVGSVDALPFEPRWLNVKPSRFGTIESLFETLEWAAERDVSLYGGGQFELGVGRSHLHLLASLFYPDGPNDVAPGTYNDHEVPARLPASPLAPSAAPRGLDF</sequence>
<dbReference type="Proteomes" id="UP000509750">
    <property type="component" value="Chromosome"/>
</dbReference>
<dbReference type="EMBL" id="CP058529">
    <property type="protein sequence ID" value="QLG26185.1"/>
    <property type="molecule type" value="Genomic_DNA"/>
</dbReference>
<dbReference type="GeneID" id="56027350"/>
<evidence type="ECO:0000313" key="2">
    <source>
        <dbReference type="Proteomes" id="UP000509750"/>
    </source>
</evidence>
<dbReference type="OrthoDB" id="155947at2157"/>